<feature type="domain" description="N-acetyltransferase" evidence="1">
    <location>
        <begin position="6"/>
        <end position="141"/>
    </location>
</feature>
<proteinExistence type="predicted"/>
<dbReference type="Gene3D" id="3.40.630.30">
    <property type="match status" value="2"/>
</dbReference>
<dbReference type="EMBL" id="MFKF01000241">
    <property type="protein sequence ID" value="OGG48981.1"/>
    <property type="molecule type" value="Genomic_DNA"/>
</dbReference>
<accession>A0A1F6CJ52</accession>
<evidence type="ECO:0000313" key="2">
    <source>
        <dbReference type="EMBL" id="OGG48981.1"/>
    </source>
</evidence>
<dbReference type="PROSITE" id="PS51186">
    <property type="entry name" value="GNAT"/>
    <property type="match status" value="1"/>
</dbReference>
<evidence type="ECO:0000259" key="1">
    <source>
        <dbReference type="PROSITE" id="PS51186"/>
    </source>
</evidence>
<dbReference type="PANTHER" id="PTHR43617">
    <property type="entry name" value="L-AMINO ACID N-ACETYLTRANSFERASE"/>
    <property type="match status" value="1"/>
</dbReference>
<protein>
    <recommendedName>
        <fullName evidence="1">N-acetyltransferase domain-containing protein</fullName>
    </recommendedName>
</protein>
<name>A0A1F6CJ52_HANXR</name>
<dbReference type="Pfam" id="PF00583">
    <property type="entry name" value="Acetyltransf_1"/>
    <property type="match status" value="1"/>
</dbReference>
<organism evidence="2 3">
    <name type="scientific">Handelsmanbacteria sp. (strain RIFCSPLOWO2_12_FULL_64_10)</name>
    <dbReference type="NCBI Taxonomy" id="1817868"/>
    <lineage>
        <taxon>Bacteria</taxon>
        <taxon>Candidatus Handelsmaniibacteriota</taxon>
    </lineage>
</organism>
<dbReference type="CDD" id="cd04301">
    <property type="entry name" value="NAT_SF"/>
    <property type="match status" value="1"/>
</dbReference>
<comment type="caution">
    <text evidence="2">The sequence shown here is derived from an EMBL/GenBank/DDBJ whole genome shotgun (WGS) entry which is preliminary data.</text>
</comment>
<dbReference type="Proteomes" id="UP000178606">
    <property type="component" value="Unassembled WGS sequence"/>
</dbReference>
<sequence>MSWQIVHVTHESPEEEKQGVLRFWSGDYLWATRLRLQAPWGDETYGFVGAFDGGRCVGTTSYTISRRGQGILSQVFTDEAFRGQGIGTATVREAVETFRRHGARAVYLAAWREWVREIYRKVGFVRVGTMGERHAFKLTLDPSGEDENLFRAGQRTQVRRMEAGDQADLSALFNAGHPCVVKHYGLGCFLGSHFEGEFFTLRQQEGRPGFLAVALDGEETAVGFGTVMPSSRRHEGHTGILDLLIHPHYADMTDEVLKALEKGCGLERLWVYVGDSEQEKRRVFERAGYRQVAWLERQVKIETDYYGLTLYEKAVNRGS</sequence>
<dbReference type="AlphaFoldDB" id="A0A1F6CJ52"/>
<dbReference type="GO" id="GO:0016747">
    <property type="term" value="F:acyltransferase activity, transferring groups other than amino-acyl groups"/>
    <property type="evidence" value="ECO:0007669"/>
    <property type="project" value="InterPro"/>
</dbReference>
<evidence type="ECO:0000313" key="3">
    <source>
        <dbReference type="Proteomes" id="UP000178606"/>
    </source>
</evidence>
<reference evidence="2 3" key="1">
    <citation type="journal article" date="2016" name="Nat. Commun.">
        <title>Thousands of microbial genomes shed light on interconnected biogeochemical processes in an aquifer system.</title>
        <authorList>
            <person name="Anantharaman K."/>
            <person name="Brown C.T."/>
            <person name="Hug L.A."/>
            <person name="Sharon I."/>
            <person name="Castelle C.J."/>
            <person name="Probst A.J."/>
            <person name="Thomas B.C."/>
            <person name="Singh A."/>
            <person name="Wilkins M.J."/>
            <person name="Karaoz U."/>
            <person name="Brodie E.L."/>
            <person name="Williams K.H."/>
            <person name="Hubbard S.S."/>
            <person name="Banfield J.F."/>
        </authorList>
    </citation>
    <scope>NUCLEOTIDE SEQUENCE [LARGE SCALE GENOMIC DNA]</scope>
    <source>
        <strain evidence="3">RIFCSPLOWO2_12_FULL_64_10</strain>
    </source>
</reference>
<dbReference type="SUPFAM" id="SSF55729">
    <property type="entry name" value="Acyl-CoA N-acyltransferases (Nat)"/>
    <property type="match status" value="2"/>
</dbReference>
<dbReference type="InterPro" id="IPR050276">
    <property type="entry name" value="MshD_Acetyltransferase"/>
</dbReference>
<gene>
    <name evidence="2" type="ORF">A3F84_08235</name>
</gene>
<dbReference type="InterPro" id="IPR016181">
    <property type="entry name" value="Acyl_CoA_acyltransferase"/>
</dbReference>
<dbReference type="InterPro" id="IPR000182">
    <property type="entry name" value="GNAT_dom"/>
</dbReference>